<accession>A0ABQ3VYN3</accession>
<name>A0ABQ3VYN3_9LACO</name>
<dbReference type="Pfam" id="PF13306">
    <property type="entry name" value="LRR_5"/>
    <property type="match status" value="2"/>
</dbReference>
<reference evidence="4 5" key="1">
    <citation type="journal article" date="2021" name="Int. J. Syst. Evol. Microbiol.">
        <title>Lentilactobacillus fungorum sp. nov., isolated from spent mushroom substrates.</title>
        <authorList>
            <person name="Tohno M."/>
            <person name="Tanizawa Y."/>
            <person name="Kojima Y."/>
            <person name="Sakamoto M."/>
            <person name="Ohkuma M."/>
            <person name="Kobayashi H."/>
        </authorList>
    </citation>
    <scope>NUCLEOTIDE SEQUENCE [LARGE SCALE GENOMIC DNA]</scope>
    <source>
        <strain evidence="4 5">YK48G</strain>
    </source>
</reference>
<protein>
    <recommendedName>
        <fullName evidence="3">DUF5776 domain-containing protein</fullName>
    </recommendedName>
</protein>
<feature type="compositionally biased region" description="Polar residues" evidence="1">
    <location>
        <begin position="374"/>
        <end position="383"/>
    </location>
</feature>
<proteinExistence type="predicted"/>
<keyword evidence="2" id="KW-0732">Signal</keyword>
<keyword evidence="5" id="KW-1185">Reference proteome</keyword>
<evidence type="ECO:0000256" key="1">
    <source>
        <dbReference type="SAM" id="MobiDB-lite"/>
    </source>
</evidence>
<dbReference type="Gene3D" id="3.80.10.10">
    <property type="entry name" value="Ribonuclease Inhibitor"/>
    <property type="match status" value="1"/>
</dbReference>
<evidence type="ECO:0000259" key="3">
    <source>
        <dbReference type="Pfam" id="PF19087"/>
    </source>
</evidence>
<feature type="domain" description="DUF5776" evidence="3">
    <location>
        <begin position="414"/>
        <end position="480"/>
    </location>
</feature>
<dbReference type="Pfam" id="PF19087">
    <property type="entry name" value="DUF5776"/>
    <property type="match status" value="2"/>
</dbReference>
<evidence type="ECO:0000256" key="2">
    <source>
        <dbReference type="SAM" id="SignalP"/>
    </source>
</evidence>
<feature type="compositionally biased region" description="Low complexity" evidence="1">
    <location>
        <begin position="384"/>
        <end position="398"/>
    </location>
</feature>
<evidence type="ECO:0000313" key="4">
    <source>
        <dbReference type="EMBL" id="GHP13454.1"/>
    </source>
</evidence>
<feature type="region of interest" description="Disordered" evidence="1">
    <location>
        <begin position="330"/>
        <end position="417"/>
    </location>
</feature>
<dbReference type="EMBL" id="BNJR01000008">
    <property type="protein sequence ID" value="GHP13454.1"/>
    <property type="molecule type" value="Genomic_DNA"/>
</dbReference>
<comment type="caution">
    <text evidence="4">The sequence shown here is derived from an EMBL/GenBank/DDBJ whole genome shotgun (WGS) entry which is preliminary data.</text>
</comment>
<dbReference type="InterPro" id="IPR026906">
    <property type="entry name" value="LRR_5"/>
</dbReference>
<feature type="signal peptide" evidence="2">
    <location>
        <begin position="1"/>
        <end position="27"/>
    </location>
</feature>
<feature type="domain" description="DUF5776" evidence="3">
    <location>
        <begin position="485"/>
        <end position="552"/>
    </location>
</feature>
<dbReference type="Proteomes" id="UP000604765">
    <property type="component" value="Unassembled WGS sequence"/>
</dbReference>
<feature type="chain" id="PRO_5046968062" description="DUF5776 domain-containing protein" evidence="2">
    <location>
        <begin position="28"/>
        <end position="555"/>
    </location>
</feature>
<organism evidence="4 5">
    <name type="scientific">Lentilactobacillus fungorum</name>
    <dbReference type="NCBI Taxonomy" id="2201250"/>
    <lineage>
        <taxon>Bacteria</taxon>
        <taxon>Bacillati</taxon>
        <taxon>Bacillota</taxon>
        <taxon>Bacilli</taxon>
        <taxon>Lactobacillales</taxon>
        <taxon>Lactobacillaceae</taxon>
        <taxon>Lentilactobacillus</taxon>
    </lineage>
</organism>
<sequence>MKSVKFYCTAAMAALVLMGVGVSQANAADNLKNNVKVSEMTGKSETVQQAAYFEYGKIHNEDSECKIVGLSLAGKQALENGKSLVIPDKGNGYYRNKVVSTIGKEAFSSEKDQPKITGTLTLSRDLTKIEDSAFAGNEITKVLFNAENTSLIIGKHAFANNLLRDNLSIPNSVRKIGESAFSNNSISLEESNNKNDSLSSVEITPPNNTTLTVGSNAFSGHSITKIEVKDSNRKPYFSPNAFSDQRISSSVTYQEPLPLENIENYNDPTISYLGKFVDTYSITPNPESQVNYSKGKFTQLPAGGSFAFTVTPNSDSTNNFSDLGYSLHHTVNVGEKPTPPGPENPDPESPETGSPEAPGINIGGGSSSSTNNTDKVTSDNTSDPTIGTTVPTTGTTGEIVDDLESPQGIPSADSQPHSVYNKKAIRLHKTVELNKPTKAYKKVPRNKAKTFKVLGVSYSKNGAKRYRVNGGYITANKKYVANAHYQSVPKSAKVKVVSNNGLHLYRDAKLKTKVRHVKKNQTLKVKNIVKQGNMTRYQLSNNHYISTNKTLIMWK</sequence>
<dbReference type="InterPro" id="IPR044081">
    <property type="entry name" value="DUF5776"/>
</dbReference>
<gene>
    <name evidence="4" type="ORF">YK48G_08790</name>
</gene>
<evidence type="ECO:0000313" key="5">
    <source>
        <dbReference type="Proteomes" id="UP000604765"/>
    </source>
</evidence>
<dbReference type="RefSeq" id="WP_203629497.1">
    <property type="nucleotide sequence ID" value="NZ_BNJR01000008.1"/>
</dbReference>
<dbReference type="InterPro" id="IPR032675">
    <property type="entry name" value="LRR_dom_sf"/>
</dbReference>